<reference evidence="2" key="1">
    <citation type="submission" date="2018-08" db="EMBL/GenBank/DDBJ databases">
        <authorList>
            <person name="Rossello M."/>
        </authorList>
    </citation>
    <scope>NUCLEOTIDE SEQUENCE [LARGE SCALE GENOMIC DNA]</scope>
    <source>
        <strain evidence="2">cv. Chinese Spring</strain>
    </source>
</reference>
<dbReference type="Gramene" id="TraesROB_scaffold_078853_01G000100.1">
    <property type="protein sequence ID" value="TraesROB_scaffold_078853_01G000100.1"/>
    <property type="gene ID" value="TraesROB_scaffold_078853_01G000100"/>
</dbReference>
<proteinExistence type="predicted"/>
<organism evidence="2">
    <name type="scientific">Triticum aestivum</name>
    <name type="common">Wheat</name>
    <dbReference type="NCBI Taxonomy" id="4565"/>
    <lineage>
        <taxon>Eukaryota</taxon>
        <taxon>Viridiplantae</taxon>
        <taxon>Streptophyta</taxon>
        <taxon>Embryophyta</taxon>
        <taxon>Tracheophyta</taxon>
        <taxon>Spermatophyta</taxon>
        <taxon>Magnoliopsida</taxon>
        <taxon>Liliopsida</taxon>
        <taxon>Poales</taxon>
        <taxon>Poaceae</taxon>
        <taxon>BOP clade</taxon>
        <taxon>Pooideae</taxon>
        <taxon>Triticodae</taxon>
        <taxon>Triticeae</taxon>
        <taxon>Triticinae</taxon>
        <taxon>Triticum</taxon>
    </lineage>
</organism>
<dbReference type="EnsemblPlants" id="TraesCS6D02G306400.1">
    <property type="protein sequence ID" value="TraesCS6D02G306400.1"/>
    <property type="gene ID" value="TraesCS6D02G306400"/>
</dbReference>
<dbReference type="InterPro" id="IPR011009">
    <property type="entry name" value="Kinase-like_dom_sf"/>
</dbReference>
<dbReference type="Proteomes" id="UP000019116">
    <property type="component" value="Chromosome 6D"/>
</dbReference>
<evidence type="ECO:0000313" key="3">
    <source>
        <dbReference type="Proteomes" id="UP000019116"/>
    </source>
</evidence>
<dbReference type="STRING" id="4565.A0A3B6QLU7"/>
<sequence length="384" mass="42009">MPSTPPPTSAPCAALLYPPPPRSSPSPLHPDSTCSAAQPSSLPAAISASCAPPPAVQRVAVTPSSVCIARWPPTRSRPLPYPLLPPGRSHCTLDPAPRAMALRHWTGGGDRDAQREGGVPRRRLRLLPCRLIALCQHSSELCATMAAKQCILRRTYRAILSPVRCRVTCNSQECVCGVCVRVSVLPRELAICCEPAAHAARAHAAGRGGLRVYAHRPGYKIRRPLDAGVRRQTPMLLFLLPTFQRESKRELGLDPNMSGRFDCVAHGLANVWLKREAFVTFPIANYHSLQPRWHMARSSSSTSPPVPAVPSGCRTSSMANKVLDKMTTIRRRRYEGREEGHDEVAKAKPHGPPAVIWSLGCTVLEMLTAKVPYPDMEWVRILSP</sequence>
<dbReference type="Gramene" id="TraesCS6D02G306400.1">
    <property type="protein sequence ID" value="TraesCS6D02G306400.1"/>
    <property type="gene ID" value="TraesCS6D02G306400"/>
</dbReference>
<dbReference type="Gramene" id="TraesWEE_scaffold_075749_01G000100.1">
    <property type="protein sequence ID" value="TraesWEE_scaffold_075749_01G000100.1"/>
    <property type="gene ID" value="TraesWEE_scaffold_075749_01G000100"/>
</dbReference>
<dbReference type="SUPFAM" id="SSF56112">
    <property type="entry name" value="Protein kinase-like (PK-like)"/>
    <property type="match status" value="1"/>
</dbReference>
<evidence type="ECO:0008006" key="4">
    <source>
        <dbReference type="Google" id="ProtNLM"/>
    </source>
</evidence>
<dbReference type="PaxDb" id="4565-Traes_6BL_5B95442A1.1"/>
<feature type="compositionally biased region" description="Pro residues" evidence="1">
    <location>
        <begin position="17"/>
        <end position="28"/>
    </location>
</feature>
<feature type="compositionally biased region" description="Low complexity" evidence="1">
    <location>
        <begin position="29"/>
        <end position="38"/>
    </location>
</feature>
<protein>
    <recommendedName>
        <fullName evidence="4">Protein kinase domain-containing protein</fullName>
    </recommendedName>
</protein>
<evidence type="ECO:0000256" key="1">
    <source>
        <dbReference type="SAM" id="MobiDB-lite"/>
    </source>
</evidence>
<name>A0A3B6QLU7_WHEAT</name>
<dbReference type="AlphaFoldDB" id="A0A3B6QLU7"/>
<feature type="region of interest" description="Disordered" evidence="1">
    <location>
        <begin position="1"/>
        <end position="38"/>
    </location>
</feature>
<keyword evidence="3" id="KW-1185">Reference proteome</keyword>
<dbReference type="Gramene" id="TraesCS6D03G0717200.1">
    <property type="protein sequence ID" value="TraesCS6D03G0717200.1.CDS"/>
    <property type="gene ID" value="TraesCS6D03G0717200"/>
</dbReference>
<accession>A0A3B6QLU7</accession>
<dbReference type="Gramene" id="TraesCAD_scaffold_061618_01G000100.1">
    <property type="protein sequence ID" value="TraesCAD_scaffold_061618_01G000100.1"/>
    <property type="gene ID" value="TraesCAD_scaffold_061618_01G000100"/>
</dbReference>
<dbReference type="Gramene" id="TraesCLE_scaffold_097027_01G000200.1">
    <property type="protein sequence ID" value="TraesCLE_scaffold_097027_01G000200.1"/>
    <property type="gene ID" value="TraesCLE_scaffold_097027_01G000200"/>
</dbReference>
<evidence type="ECO:0000313" key="2">
    <source>
        <dbReference type="EnsemblPlants" id="TraesCS6D02G306400.1"/>
    </source>
</evidence>
<reference evidence="2" key="2">
    <citation type="submission" date="2018-10" db="UniProtKB">
        <authorList>
            <consortium name="EnsemblPlants"/>
        </authorList>
    </citation>
    <scope>IDENTIFICATION</scope>
</reference>